<gene>
    <name evidence="9" type="primary">holA</name>
    <name evidence="9" type="ORF">GCM10010995_04610</name>
</gene>
<dbReference type="GO" id="GO:0006261">
    <property type="term" value="P:DNA-templated DNA replication"/>
    <property type="evidence" value="ECO:0007669"/>
    <property type="project" value="TreeGrafter"/>
</dbReference>
<keyword evidence="3" id="KW-0235">DNA replication</keyword>
<name>A0A8J3E8E2_9GAMM</name>
<accession>A0A8J3E8E2</accession>
<dbReference type="GO" id="GO:0003677">
    <property type="term" value="F:DNA binding"/>
    <property type="evidence" value="ECO:0007669"/>
    <property type="project" value="InterPro"/>
</dbReference>
<evidence type="ECO:0000256" key="5">
    <source>
        <dbReference type="ARBA" id="ARBA00034754"/>
    </source>
</evidence>
<evidence type="ECO:0000259" key="8">
    <source>
        <dbReference type="Pfam" id="PF21694"/>
    </source>
</evidence>
<evidence type="ECO:0000313" key="9">
    <source>
        <dbReference type="EMBL" id="GGF90361.1"/>
    </source>
</evidence>
<dbReference type="GO" id="GO:0003887">
    <property type="term" value="F:DNA-directed DNA polymerase activity"/>
    <property type="evidence" value="ECO:0007669"/>
    <property type="project" value="UniProtKB-UniRule"/>
</dbReference>
<dbReference type="EC" id="2.7.7.7" evidence="7"/>
<comment type="caution">
    <text evidence="9">The sequence shown here is derived from an EMBL/GenBank/DDBJ whole genome shotgun (WGS) entry which is preliminary data.</text>
</comment>
<evidence type="ECO:0000256" key="1">
    <source>
        <dbReference type="ARBA" id="ARBA00022679"/>
    </source>
</evidence>
<dbReference type="InterPro" id="IPR048466">
    <property type="entry name" value="DNA_pol3_delta-like_C"/>
</dbReference>
<dbReference type="InterPro" id="IPR008921">
    <property type="entry name" value="DNA_pol3_clamp-load_cplx_C"/>
</dbReference>
<dbReference type="Gene3D" id="1.20.272.10">
    <property type="match status" value="1"/>
</dbReference>
<dbReference type="SUPFAM" id="SSF48019">
    <property type="entry name" value="post-AAA+ oligomerization domain-like"/>
    <property type="match status" value="1"/>
</dbReference>
<dbReference type="SUPFAM" id="SSF52540">
    <property type="entry name" value="P-loop containing nucleoside triphosphate hydrolases"/>
    <property type="match status" value="1"/>
</dbReference>
<evidence type="ECO:0000256" key="2">
    <source>
        <dbReference type="ARBA" id="ARBA00022695"/>
    </source>
</evidence>
<dbReference type="AlphaFoldDB" id="A0A8J3E8E2"/>
<dbReference type="PANTHER" id="PTHR34388:SF1">
    <property type="entry name" value="DNA POLYMERASE III SUBUNIT DELTA"/>
    <property type="match status" value="1"/>
</dbReference>
<evidence type="ECO:0000256" key="4">
    <source>
        <dbReference type="ARBA" id="ARBA00022932"/>
    </source>
</evidence>
<comment type="catalytic activity">
    <reaction evidence="6">
        <text>DNA(n) + a 2'-deoxyribonucleoside 5'-triphosphate = DNA(n+1) + diphosphate</text>
        <dbReference type="Rhea" id="RHEA:22508"/>
        <dbReference type="Rhea" id="RHEA-COMP:17339"/>
        <dbReference type="Rhea" id="RHEA-COMP:17340"/>
        <dbReference type="ChEBI" id="CHEBI:33019"/>
        <dbReference type="ChEBI" id="CHEBI:61560"/>
        <dbReference type="ChEBI" id="CHEBI:173112"/>
        <dbReference type="EC" id="2.7.7.7"/>
    </reaction>
</comment>
<dbReference type="InterPro" id="IPR027417">
    <property type="entry name" value="P-loop_NTPase"/>
</dbReference>
<evidence type="ECO:0000256" key="7">
    <source>
        <dbReference type="NCBIfam" id="TIGR01128"/>
    </source>
</evidence>
<dbReference type="InterPro" id="IPR005790">
    <property type="entry name" value="DNA_polIII_delta"/>
</dbReference>
<dbReference type="Gene3D" id="3.40.50.300">
    <property type="entry name" value="P-loop containing nucleotide triphosphate hydrolases"/>
    <property type="match status" value="1"/>
</dbReference>
<comment type="similarity">
    <text evidence="5">Belongs to the DNA polymerase HolA subunit family.</text>
</comment>
<keyword evidence="4" id="KW-0239">DNA-directed DNA polymerase</keyword>
<sequence length="330" mass="38527">MIKATNYLEALKAIEKKDFPCYIITGKEPYQKNKLIEEINAKYKALNFEILRTQIINQQYDFLQSNFNSFSLFAEERLLQLTITKAPDKNAQKLLVDCLKNISQSDRFLLIFDDLTSAQQKTKWFQSLVQKALYIQVWPVSIQESIKLIKFELSSLNKPITLTEDALMLLAQKTEGNLFAANQMISLLQHQPQTHFDDKTLTDYLSNAMNYDVFDLAQSLIEQNMNRSLVILQHLFKERVESAIILWAILKELRICYNLSTQTPQQQQQTFIRNNIWKTRQAVYARLARKFSRQHYAKLFNQCFAIDLLVKGIEQGDVEQALTELVCQLH</sequence>
<dbReference type="Proteomes" id="UP000636949">
    <property type="component" value="Unassembled WGS sequence"/>
</dbReference>
<dbReference type="GO" id="GO:0009360">
    <property type="term" value="C:DNA polymerase III complex"/>
    <property type="evidence" value="ECO:0007669"/>
    <property type="project" value="UniProtKB-UniRule"/>
</dbReference>
<dbReference type="EMBL" id="BMJS01000003">
    <property type="protein sequence ID" value="GGF90361.1"/>
    <property type="molecule type" value="Genomic_DNA"/>
</dbReference>
<evidence type="ECO:0000256" key="3">
    <source>
        <dbReference type="ARBA" id="ARBA00022705"/>
    </source>
</evidence>
<keyword evidence="2" id="KW-0548">Nucleotidyltransferase</keyword>
<protein>
    <recommendedName>
        <fullName evidence="7">DNA polymerase III subunit delta</fullName>
        <ecNumber evidence="7">2.7.7.7</ecNumber>
    </recommendedName>
</protein>
<dbReference type="PANTHER" id="PTHR34388">
    <property type="entry name" value="DNA POLYMERASE III SUBUNIT DELTA"/>
    <property type="match status" value="1"/>
</dbReference>
<dbReference type="Pfam" id="PF21694">
    <property type="entry name" value="DNA_pol3_delta_C"/>
    <property type="match status" value="1"/>
</dbReference>
<proteinExistence type="inferred from homology"/>
<dbReference type="NCBIfam" id="TIGR01128">
    <property type="entry name" value="holA"/>
    <property type="match status" value="1"/>
</dbReference>
<reference evidence="9" key="2">
    <citation type="submission" date="2020-09" db="EMBL/GenBank/DDBJ databases">
        <authorList>
            <person name="Sun Q."/>
            <person name="Zhou Y."/>
        </authorList>
    </citation>
    <scope>NUCLEOTIDE SEQUENCE</scope>
    <source>
        <strain evidence="9">CGMCC 1.15758</strain>
    </source>
</reference>
<organism evidence="9 10">
    <name type="scientific">Cysteiniphilum litorale</name>
    <dbReference type="NCBI Taxonomy" id="2056700"/>
    <lineage>
        <taxon>Bacteria</taxon>
        <taxon>Pseudomonadati</taxon>
        <taxon>Pseudomonadota</taxon>
        <taxon>Gammaproteobacteria</taxon>
        <taxon>Thiotrichales</taxon>
        <taxon>Fastidiosibacteraceae</taxon>
        <taxon>Cysteiniphilum</taxon>
    </lineage>
</organism>
<dbReference type="RefSeq" id="WP_117001560.1">
    <property type="nucleotide sequence ID" value="NZ_BMJS01000003.1"/>
</dbReference>
<dbReference type="Gene3D" id="1.10.8.60">
    <property type="match status" value="1"/>
</dbReference>
<feature type="domain" description="DNA polymerase III delta subunit-like C-terminal" evidence="8">
    <location>
        <begin position="212"/>
        <end position="313"/>
    </location>
</feature>
<reference evidence="9" key="1">
    <citation type="journal article" date="2014" name="Int. J. Syst. Evol. Microbiol.">
        <title>Complete genome sequence of Corynebacterium casei LMG S-19264T (=DSM 44701T), isolated from a smear-ripened cheese.</title>
        <authorList>
            <consortium name="US DOE Joint Genome Institute (JGI-PGF)"/>
            <person name="Walter F."/>
            <person name="Albersmeier A."/>
            <person name="Kalinowski J."/>
            <person name="Ruckert C."/>
        </authorList>
    </citation>
    <scope>NUCLEOTIDE SEQUENCE</scope>
    <source>
        <strain evidence="9">CGMCC 1.15758</strain>
    </source>
</reference>
<keyword evidence="1" id="KW-0808">Transferase</keyword>
<dbReference type="OrthoDB" id="9770982at2"/>
<evidence type="ECO:0000256" key="6">
    <source>
        <dbReference type="ARBA" id="ARBA00049244"/>
    </source>
</evidence>
<evidence type="ECO:0000313" key="10">
    <source>
        <dbReference type="Proteomes" id="UP000636949"/>
    </source>
</evidence>
<keyword evidence="10" id="KW-1185">Reference proteome</keyword>